<dbReference type="RefSeq" id="WP_262873611.1">
    <property type="nucleotide sequence ID" value="NZ_BAABKW010000002.1"/>
</dbReference>
<dbReference type="Proteomes" id="UP001596507">
    <property type="component" value="Unassembled WGS sequence"/>
</dbReference>
<name>A0ABW2HE62_9MICO</name>
<sequence>MIDSQTATNILMGVIALIALGGVVGTAAAFFSLGRAGYRKD</sequence>
<protein>
    <submittedName>
        <fullName evidence="2">Uncharacterized protein</fullName>
    </submittedName>
</protein>
<organism evidence="2 3">
    <name type="scientific">Microbacterium fluvii</name>
    <dbReference type="NCBI Taxonomy" id="415215"/>
    <lineage>
        <taxon>Bacteria</taxon>
        <taxon>Bacillati</taxon>
        <taxon>Actinomycetota</taxon>
        <taxon>Actinomycetes</taxon>
        <taxon>Micrococcales</taxon>
        <taxon>Microbacteriaceae</taxon>
        <taxon>Microbacterium</taxon>
    </lineage>
</organism>
<keyword evidence="1" id="KW-0472">Membrane</keyword>
<keyword evidence="1" id="KW-0812">Transmembrane</keyword>
<evidence type="ECO:0000313" key="3">
    <source>
        <dbReference type="Proteomes" id="UP001596507"/>
    </source>
</evidence>
<keyword evidence="1" id="KW-1133">Transmembrane helix</keyword>
<accession>A0ABW2HE62</accession>
<proteinExistence type="predicted"/>
<gene>
    <name evidence="2" type="ORF">ACFQRL_07160</name>
</gene>
<feature type="transmembrane region" description="Helical" evidence="1">
    <location>
        <begin position="12"/>
        <end position="33"/>
    </location>
</feature>
<evidence type="ECO:0000256" key="1">
    <source>
        <dbReference type="SAM" id="Phobius"/>
    </source>
</evidence>
<keyword evidence="3" id="KW-1185">Reference proteome</keyword>
<evidence type="ECO:0000313" key="2">
    <source>
        <dbReference type="EMBL" id="MFC7268732.1"/>
    </source>
</evidence>
<dbReference type="EMBL" id="JBHTBE010000001">
    <property type="protein sequence ID" value="MFC7268732.1"/>
    <property type="molecule type" value="Genomic_DNA"/>
</dbReference>
<reference evidence="3" key="1">
    <citation type="journal article" date="2019" name="Int. J. Syst. Evol. Microbiol.">
        <title>The Global Catalogue of Microorganisms (GCM) 10K type strain sequencing project: providing services to taxonomists for standard genome sequencing and annotation.</title>
        <authorList>
            <consortium name="The Broad Institute Genomics Platform"/>
            <consortium name="The Broad Institute Genome Sequencing Center for Infectious Disease"/>
            <person name="Wu L."/>
            <person name="Ma J."/>
        </authorList>
    </citation>
    <scope>NUCLEOTIDE SEQUENCE [LARGE SCALE GENOMIC DNA]</scope>
    <source>
        <strain evidence="3">CGMCC 1.15772</strain>
    </source>
</reference>
<comment type="caution">
    <text evidence="2">The sequence shown here is derived from an EMBL/GenBank/DDBJ whole genome shotgun (WGS) entry which is preliminary data.</text>
</comment>